<dbReference type="Pfam" id="PF02622">
    <property type="entry name" value="DUF179"/>
    <property type="match status" value="1"/>
</dbReference>
<dbReference type="PANTHER" id="PTHR30327:SF1">
    <property type="entry name" value="UPF0301 PROTEIN YQGE"/>
    <property type="match status" value="1"/>
</dbReference>
<dbReference type="InterPro" id="IPR003774">
    <property type="entry name" value="AlgH-like"/>
</dbReference>
<reference evidence="1" key="1">
    <citation type="submission" date="2018-05" db="EMBL/GenBank/DDBJ databases">
        <authorList>
            <person name="Lanie J.A."/>
            <person name="Ng W.-L."/>
            <person name="Kazmierczak K.M."/>
            <person name="Andrzejewski T.M."/>
            <person name="Davidsen T.M."/>
            <person name="Wayne K.J."/>
            <person name="Tettelin H."/>
            <person name="Glass J.I."/>
            <person name="Rusch D."/>
            <person name="Podicherti R."/>
            <person name="Tsui H.-C.T."/>
            <person name="Winkler M.E."/>
        </authorList>
    </citation>
    <scope>NUCLEOTIDE SEQUENCE</scope>
</reference>
<dbReference type="EMBL" id="UINC01012012">
    <property type="protein sequence ID" value="SVA52699.1"/>
    <property type="molecule type" value="Genomic_DNA"/>
</dbReference>
<name>A0A381WJQ8_9ZZZZ</name>
<feature type="non-terminal residue" evidence="1">
    <location>
        <position position="65"/>
    </location>
</feature>
<dbReference type="GO" id="GO:0005829">
    <property type="term" value="C:cytosol"/>
    <property type="evidence" value="ECO:0007669"/>
    <property type="project" value="TreeGrafter"/>
</dbReference>
<dbReference type="AlphaFoldDB" id="A0A381WJQ8"/>
<dbReference type="Gene3D" id="3.40.1740.10">
    <property type="entry name" value="VC0467-like"/>
    <property type="match status" value="1"/>
</dbReference>
<proteinExistence type="predicted"/>
<dbReference type="SUPFAM" id="SSF143456">
    <property type="entry name" value="VC0467-like"/>
    <property type="match status" value="1"/>
</dbReference>
<evidence type="ECO:0000313" key="1">
    <source>
        <dbReference type="EMBL" id="SVA52699.1"/>
    </source>
</evidence>
<protein>
    <recommendedName>
        <fullName evidence="2">YqgE/AlgH family protein</fullName>
    </recommendedName>
</protein>
<organism evidence="1">
    <name type="scientific">marine metagenome</name>
    <dbReference type="NCBI Taxonomy" id="408172"/>
    <lineage>
        <taxon>unclassified sequences</taxon>
        <taxon>metagenomes</taxon>
        <taxon>ecological metagenomes</taxon>
    </lineage>
</organism>
<accession>A0A381WJQ8</accession>
<dbReference type="PANTHER" id="PTHR30327">
    <property type="entry name" value="UNCHARACTERIZED PROTEIN YQGE"/>
    <property type="match status" value="1"/>
</dbReference>
<sequence length="65" mass="7391">MGSLKNNILISMPHMRDLFFGRSVIFICEHDTEGATGLIINKPFKEPDLNNLFEKLYVDGDSLFS</sequence>
<gene>
    <name evidence="1" type="ORF">METZ01_LOCUS105553</name>
</gene>
<evidence type="ECO:0008006" key="2">
    <source>
        <dbReference type="Google" id="ProtNLM"/>
    </source>
</evidence>